<dbReference type="EMBL" id="BPLR01018759">
    <property type="protein sequence ID" value="GIZ02137.1"/>
    <property type="molecule type" value="Genomic_DNA"/>
</dbReference>
<keyword evidence="2" id="KW-0677">Repeat</keyword>
<evidence type="ECO:0000256" key="6">
    <source>
        <dbReference type="PROSITE-ProRule" id="PRU00042"/>
    </source>
</evidence>
<gene>
    <name evidence="8" type="ORF">CEXT_484511</name>
</gene>
<dbReference type="PANTHER" id="PTHR23235:SF142">
    <property type="entry name" value="ZINC FINGER PROTEIN 384"/>
    <property type="match status" value="1"/>
</dbReference>
<dbReference type="Pfam" id="PF00096">
    <property type="entry name" value="zf-C2H2"/>
    <property type="match status" value="2"/>
</dbReference>
<evidence type="ECO:0000313" key="8">
    <source>
        <dbReference type="EMBL" id="GIZ02137.1"/>
    </source>
</evidence>
<dbReference type="PANTHER" id="PTHR23235">
    <property type="entry name" value="KRUEPPEL-LIKE TRANSCRIPTION FACTOR"/>
    <property type="match status" value="1"/>
</dbReference>
<dbReference type="PROSITE" id="PS50157">
    <property type="entry name" value="ZINC_FINGER_C2H2_2"/>
    <property type="match status" value="2"/>
</dbReference>
<evidence type="ECO:0000256" key="5">
    <source>
        <dbReference type="ARBA" id="ARBA00023242"/>
    </source>
</evidence>
<keyword evidence="4" id="KW-0862">Zinc</keyword>
<evidence type="ECO:0000259" key="7">
    <source>
        <dbReference type="PROSITE" id="PS50157"/>
    </source>
</evidence>
<organism evidence="8 9">
    <name type="scientific">Caerostris extrusa</name>
    <name type="common">Bark spider</name>
    <name type="synonym">Caerostris bankana</name>
    <dbReference type="NCBI Taxonomy" id="172846"/>
    <lineage>
        <taxon>Eukaryota</taxon>
        <taxon>Metazoa</taxon>
        <taxon>Ecdysozoa</taxon>
        <taxon>Arthropoda</taxon>
        <taxon>Chelicerata</taxon>
        <taxon>Arachnida</taxon>
        <taxon>Araneae</taxon>
        <taxon>Araneomorphae</taxon>
        <taxon>Entelegynae</taxon>
        <taxon>Araneoidea</taxon>
        <taxon>Araneidae</taxon>
        <taxon>Caerostris</taxon>
    </lineage>
</organism>
<dbReference type="FunFam" id="3.30.160.60:FF:002343">
    <property type="entry name" value="Zinc finger protein 33A"/>
    <property type="match status" value="1"/>
</dbReference>
<keyword evidence="1" id="KW-0479">Metal-binding</keyword>
<evidence type="ECO:0000313" key="9">
    <source>
        <dbReference type="Proteomes" id="UP001054945"/>
    </source>
</evidence>
<name>A0AAV4Y7L5_CAEEX</name>
<dbReference type="AlphaFoldDB" id="A0AAV4Y7L5"/>
<keyword evidence="3 6" id="KW-0863">Zinc-finger</keyword>
<feature type="domain" description="C2H2-type" evidence="7">
    <location>
        <begin position="22"/>
        <end position="49"/>
    </location>
</feature>
<accession>A0AAV4Y7L5</accession>
<sequence>MFFYFTDAGISLAEIATSAKRHQCPSCEYTSFRPADMKKHIRLHTGEEPYKCTVCMKGFKQKCNLNSHMRTHTGDLPSVVRCVTKLSPGEAT</sequence>
<protein>
    <recommendedName>
        <fullName evidence="7">C2H2-type domain-containing protein</fullName>
    </recommendedName>
</protein>
<dbReference type="InterPro" id="IPR036236">
    <property type="entry name" value="Znf_C2H2_sf"/>
</dbReference>
<dbReference type="InterPro" id="IPR013087">
    <property type="entry name" value="Znf_C2H2_type"/>
</dbReference>
<keyword evidence="9" id="KW-1185">Reference proteome</keyword>
<dbReference type="GO" id="GO:0008270">
    <property type="term" value="F:zinc ion binding"/>
    <property type="evidence" value="ECO:0007669"/>
    <property type="project" value="UniProtKB-KW"/>
</dbReference>
<evidence type="ECO:0000256" key="1">
    <source>
        <dbReference type="ARBA" id="ARBA00022723"/>
    </source>
</evidence>
<dbReference type="PROSITE" id="PS00028">
    <property type="entry name" value="ZINC_FINGER_C2H2_1"/>
    <property type="match status" value="1"/>
</dbReference>
<evidence type="ECO:0000256" key="2">
    <source>
        <dbReference type="ARBA" id="ARBA00022737"/>
    </source>
</evidence>
<dbReference type="SMART" id="SM00355">
    <property type="entry name" value="ZnF_C2H2"/>
    <property type="match status" value="2"/>
</dbReference>
<dbReference type="Proteomes" id="UP001054945">
    <property type="component" value="Unassembled WGS sequence"/>
</dbReference>
<evidence type="ECO:0000256" key="3">
    <source>
        <dbReference type="ARBA" id="ARBA00022771"/>
    </source>
</evidence>
<keyword evidence="5" id="KW-0539">Nucleus</keyword>
<feature type="domain" description="C2H2-type" evidence="7">
    <location>
        <begin position="50"/>
        <end position="77"/>
    </location>
</feature>
<dbReference type="GO" id="GO:0000978">
    <property type="term" value="F:RNA polymerase II cis-regulatory region sequence-specific DNA binding"/>
    <property type="evidence" value="ECO:0007669"/>
    <property type="project" value="TreeGrafter"/>
</dbReference>
<reference evidence="8 9" key="1">
    <citation type="submission" date="2021-06" db="EMBL/GenBank/DDBJ databases">
        <title>Caerostris extrusa draft genome.</title>
        <authorList>
            <person name="Kono N."/>
            <person name="Arakawa K."/>
        </authorList>
    </citation>
    <scope>NUCLEOTIDE SEQUENCE [LARGE SCALE GENOMIC DNA]</scope>
</reference>
<dbReference type="SUPFAM" id="SSF57667">
    <property type="entry name" value="beta-beta-alpha zinc fingers"/>
    <property type="match status" value="1"/>
</dbReference>
<proteinExistence type="predicted"/>
<dbReference type="GO" id="GO:0000981">
    <property type="term" value="F:DNA-binding transcription factor activity, RNA polymerase II-specific"/>
    <property type="evidence" value="ECO:0007669"/>
    <property type="project" value="TreeGrafter"/>
</dbReference>
<dbReference type="Gene3D" id="3.30.160.60">
    <property type="entry name" value="Classic Zinc Finger"/>
    <property type="match status" value="2"/>
</dbReference>
<evidence type="ECO:0000256" key="4">
    <source>
        <dbReference type="ARBA" id="ARBA00022833"/>
    </source>
</evidence>
<comment type="caution">
    <text evidence="8">The sequence shown here is derived from an EMBL/GenBank/DDBJ whole genome shotgun (WGS) entry which is preliminary data.</text>
</comment>